<dbReference type="RefSeq" id="WP_250339933.1">
    <property type="nucleotide sequence ID" value="NZ_CP063231.1"/>
</dbReference>
<evidence type="ECO:0008006" key="4">
    <source>
        <dbReference type="Google" id="ProtNLM"/>
    </source>
</evidence>
<feature type="transmembrane region" description="Helical" evidence="1">
    <location>
        <begin position="123"/>
        <end position="142"/>
    </location>
</feature>
<organism evidence="2 3">
    <name type="scientific">Luteibacter flocculans</name>
    <dbReference type="NCBI Taxonomy" id="2780091"/>
    <lineage>
        <taxon>Bacteria</taxon>
        <taxon>Pseudomonadati</taxon>
        <taxon>Pseudomonadota</taxon>
        <taxon>Gammaproteobacteria</taxon>
        <taxon>Lysobacterales</taxon>
        <taxon>Rhodanobacteraceae</taxon>
        <taxon>Luteibacter</taxon>
    </lineage>
</organism>
<reference evidence="2" key="1">
    <citation type="submission" date="2020-10" db="EMBL/GenBank/DDBJ databases">
        <title>Whole-genome sequence of Luteibacter sp. EIF3.</title>
        <authorList>
            <person name="Friedrich I."/>
            <person name="Hertel R."/>
            <person name="Daniel R."/>
        </authorList>
    </citation>
    <scope>NUCLEOTIDE SEQUENCE</scope>
    <source>
        <strain evidence="2">EIF3</strain>
    </source>
</reference>
<evidence type="ECO:0000313" key="3">
    <source>
        <dbReference type="Proteomes" id="UP001056681"/>
    </source>
</evidence>
<name>A0ABY4T383_9GAMM</name>
<keyword evidence="1" id="KW-1133">Transmembrane helix</keyword>
<dbReference type="Proteomes" id="UP001056681">
    <property type="component" value="Chromosome"/>
</dbReference>
<keyword evidence="3" id="KW-1185">Reference proteome</keyword>
<dbReference type="EMBL" id="CP063231">
    <property type="protein sequence ID" value="URL59369.1"/>
    <property type="molecule type" value="Genomic_DNA"/>
</dbReference>
<accession>A0ABY4T383</accession>
<keyword evidence="1" id="KW-0812">Transmembrane</keyword>
<evidence type="ECO:0000256" key="1">
    <source>
        <dbReference type="SAM" id="Phobius"/>
    </source>
</evidence>
<keyword evidence="1" id="KW-0472">Membrane</keyword>
<feature type="transmembrane region" description="Helical" evidence="1">
    <location>
        <begin position="65"/>
        <end position="85"/>
    </location>
</feature>
<sequence length="151" mass="15644">MPAEPFRLPGFLFGVFCAVMFGFAVGAVWMVPTMMFSRPLPAMVLPAGWILGTVVRRWLRFEGWIGALLAAGSTLIAAIYAACLASGATIAGMMGMGLARALGNAGPAMLLELARLSQGPADFVLAAVGAALAAAVAWPLAVRRPDGLQKP</sequence>
<proteinExistence type="predicted"/>
<feature type="transmembrane region" description="Helical" evidence="1">
    <location>
        <begin position="40"/>
        <end position="59"/>
    </location>
</feature>
<feature type="transmembrane region" description="Helical" evidence="1">
    <location>
        <begin position="6"/>
        <end position="28"/>
    </location>
</feature>
<evidence type="ECO:0000313" key="2">
    <source>
        <dbReference type="EMBL" id="URL59369.1"/>
    </source>
</evidence>
<protein>
    <recommendedName>
        <fullName evidence="4">Vitamin B12 transport system permease protein</fullName>
    </recommendedName>
</protein>
<gene>
    <name evidence="2" type="ORF">IM816_04465</name>
</gene>